<evidence type="ECO:0000256" key="3">
    <source>
        <dbReference type="ARBA" id="ARBA00022448"/>
    </source>
</evidence>
<feature type="transmembrane region" description="Helical" evidence="8">
    <location>
        <begin position="12"/>
        <end position="43"/>
    </location>
</feature>
<keyword evidence="5 8" id="KW-0812">Transmembrane</keyword>
<evidence type="ECO:0000256" key="5">
    <source>
        <dbReference type="ARBA" id="ARBA00022692"/>
    </source>
</evidence>
<organism evidence="9 10">
    <name type="scientific">Mucilaginibacter arboris</name>
    <dbReference type="NCBI Taxonomy" id="2682090"/>
    <lineage>
        <taxon>Bacteria</taxon>
        <taxon>Pseudomonadati</taxon>
        <taxon>Bacteroidota</taxon>
        <taxon>Sphingobacteriia</taxon>
        <taxon>Sphingobacteriales</taxon>
        <taxon>Sphingobacteriaceae</taxon>
        <taxon>Mucilaginibacter</taxon>
    </lineage>
</organism>
<sequence>MVPPDAKWAFALITLIALGFLIIEGKFILCPLVFAMLFSLLLLPVGKYLEEKWKLHRSAASMGAVLLMLAIVALVLYLVASQIADLLDDWPQLQSQLTSSYYHLVDWIKTNFHITARRQMNIVHSATSKISDTNSGDAISVTVLTASSVLIFWVFVVIDTFFLLFYRKLLLQFLIAIFKKENAIAVYEVVERIKYMVSKYITGLLLEMMVISTICCTVFLIGGVRYALLLGLITGLFNVIPYIGIATALLINVLITLSTTAAISKILLVIVTIVIIHLIDSNILLPMIVGSQVRINALITILGVILGEMLWGIPGMFLSIPTIAILKIIFDRVESLQPWGLLLGDEIIPEKEIETKVFVEEEEIASKTEAKTLES</sequence>
<comment type="caution">
    <text evidence="9">The sequence shown here is derived from an EMBL/GenBank/DDBJ whole genome shotgun (WGS) entry which is preliminary data.</text>
</comment>
<feature type="transmembrane region" description="Helical" evidence="8">
    <location>
        <begin position="64"/>
        <end position="84"/>
    </location>
</feature>
<evidence type="ECO:0000313" key="9">
    <source>
        <dbReference type="EMBL" id="MVN23210.1"/>
    </source>
</evidence>
<keyword evidence="7 8" id="KW-0472">Membrane</keyword>
<dbReference type="PANTHER" id="PTHR21716:SF53">
    <property type="entry name" value="PERMEASE PERM-RELATED"/>
    <property type="match status" value="1"/>
</dbReference>
<gene>
    <name evidence="9" type="ORF">GO621_16930</name>
</gene>
<evidence type="ECO:0000256" key="2">
    <source>
        <dbReference type="ARBA" id="ARBA00009773"/>
    </source>
</evidence>
<name>A0A7K1T1Q0_9SPHI</name>
<dbReference type="GO" id="GO:0055085">
    <property type="term" value="P:transmembrane transport"/>
    <property type="evidence" value="ECO:0007669"/>
    <property type="project" value="TreeGrafter"/>
</dbReference>
<feature type="transmembrane region" description="Helical" evidence="8">
    <location>
        <begin position="138"/>
        <end position="166"/>
    </location>
</feature>
<dbReference type="EMBL" id="WPIK01000019">
    <property type="protein sequence ID" value="MVN23210.1"/>
    <property type="molecule type" value="Genomic_DNA"/>
</dbReference>
<keyword evidence="4" id="KW-1003">Cell membrane</keyword>
<evidence type="ECO:0000256" key="8">
    <source>
        <dbReference type="SAM" id="Phobius"/>
    </source>
</evidence>
<feature type="transmembrane region" description="Helical" evidence="8">
    <location>
        <begin position="200"/>
        <end position="221"/>
    </location>
</feature>
<feature type="transmembrane region" description="Helical" evidence="8">
    <location>
        <begin position="309"/>
        <end position="330"/>
    </location>
</feature>
<feature type="transmembrane region" description="Helical" evidence="8">
    <location>
        <begin position="227"/>
        <end position="254"/>
    </location>
</feature>
<keyword evidence="10" id="KW-1185">Reference proteome</keyword>
<keyword evidence="3" id="KW-0813">Transport</keyword>
<comment type="similarity">
    <text evidence="2">Belongs to the autoinducer-2 exporter (AI-2E) (TC 2.A.86) family.</text>
</comment>
<dbReference type="GO" id="GO:0005886">
    <property type="term" value="C:plasma membrane"/>
    <property type="evidence" value="ECO:0007669"/>
    <property type="project" value="UniProtKB-SubCell"/>
</dbReference>
<feature type="transmembrane region" description="Helical" evidence="8">
    <location>
        <begin position="266"/>
        <end position="289"/>
    </location>
</feature>
<dbReference type="Proteomes" id="UP000462014">
    <property type="component" value="Unassembled WGS sequence"/>
</dbReference>
<dbReference type="InterPro" id="IPR002549">
    <property type="entry name" value="AI-2E-like"/>
</dbReference>
<evidence type="ECO:0000256" key="6">
    <source>
        <dbReference type="ARBA" id="ARBA00022989"/>
    </source>
</evidence>
<evidence type="ECO:0000256" key="1">
    <source>
        <dbReference type="ARBA" id="ARBA00004651"/>
    </source>
</evidence>
<comment type="subcellular location">
    <subcellularLocation>
        <location evidence="1">Cell membrane</location>
        <topology evidence="1">Multi-pass membrane protein</topology>
    </subcellularLocation>
</comment>
<dbReference type="Pfam" id="PF01594">
    <property type="entry name" value="AI-2E_transport"/>
    <property type="match status" value="1"/>
</dbReference>
<accession>A0A7K1T1Q0</accession>
<reference evidence="9 10" key="1">
    <citation type="submission" date="2019-12" db="EMBL/GenBank/DDBJ databases">
        <title>Mucilaginibacter sp. HMF7410 genome sequencing and assembly.</title>
        <authorList>
            <person name="Kang H."/>
            <person name="Cha I."/>
            <person name="Kim H."/>
            <person name="Joh K."/>
        </authorList>
    </citation>
    <scope>NUCLEOTIDE SEQUENCE [LARGE SCALE GENOMIC DNA]</scope>
    <source>
        <strain evidence="9 10">HMF7410</strain>
    </source>
</reference>
<dbReference type="PANTHER" id="PTHR21716">
    <property type="entry name" value="TRANSMEMBRANE PROTEIN"/>
    <property type="match status" value="1"/>
</dbReference>
<evidence type="ECO:0000256" key="4">
    <source>
        <dbReference type="ARBA" id="ARBA00022475"/>
    </source>
</evidence>
<protein>
    <submittedName>
        <fullName evidence="9">AI-2E family transporter</fullName>
    </submittedName>
</protein>
<dbReference type="AlphaFoldDB" id="A0A7K1T1Q0"/>
<evidence type="ECO:0000313" key="10">
    <source>
        <dbReference type="Proteomes" id="UP000462014"/>
    </source>
</evidence>
<proteinExistence type="inferred from homology"/>
<evidence type="ECO:0000256" key="7">
    <source>
        <dbReference type="ARBA" id="ARBA00023136"/>
    </source>
</evidence>
<keyword evidence="6 8" id="KW-1133">Transmembrane helix</keyword>